<dbReference type="PANTHER" id="PTHR38791:SF5">
    <property type="entry name" value="TRANSCRIPTION FACTOR DBAG-RELATED"/>
    <property type="match status" value="1"/>
</dbReference>
<name>A0A2J6RKZ6_HYAVF</name>
<dbReference type="PANTHER" id="PTHR38791">
    <property type="entry name" value="ZN(II)2CYS6 TRANSCRIPTION FACTOR (EUROFUNG)-RELATED-RELATED"/>
    <property type="match status" value="1"/>
</dbReference>
<dbReference type="SMART" id="SM00066">
    <property type="entry name" value="GAL4"/>
    <property type="match status" value="1"/>
</dbReference>
<dbReference type="InterPro" id="IPR036864">
    <property type="entry name" value="Zn2-C6_fun-type_DNA-bd_sf"/>
</dbReference>
<evidence type="ECO:0000256" key="1">
    <source>
        <dbReference type="ARBA" id="ARBA00023242"/>
    </source>
</evidence>
<evidence type="ECO:0000313" key="4">
    <source>
        <dbReference type="EMBL" id="PMD39159.1"/>
    </source>
</evidence>
<accession>A0A2J6RKZ6</accession>
<evidence type="ECO:0000313" key="5">
    <source>
        <dbReference type="Proteomes" id="UP000235786"/>
    </source>
</evidence>
<dbReference type="OrthoDB" id="5429770at2759"/>
<dbReference type="SUPFAM" id="SSF57701">
    <property type="entry name" value="Zn2/Cys6 DNA-binding domain"/>
    <property type="match status" value="1"/>
</dbReference>
<keyword evidence="1" id="KW-0539">Nucleus</keyword>
<sequence>MVYCGKPSKGCAICRKRKIKCDQGVPSCRQCMKAERQCPGYRNMVDLAFRDESSAVVEKAKAKARARKELRSSSPSRPKRPGIKSSLSGASSPERLVISSASSSIISFPPSSIEDRGINCFLNNWVSKGGGPSHGYFNYCHELLAEDTMGSVLQTSIIASGLAIEANKNRDSQLLFLARCNYALALSKINSALRSPTEAVKDGVLLSIIVVAVFEVCCGSHKLSMKAWTEHINGASTLIRMRGRSQLKNQISRGVFIYGTSHLLLSCMQREIPMHPEILELRKEAFSLVPSDPGWEFLKKSDECTVFRGAIKSGDLTDPAIIISTALRLDNDMNQVFDDAPLSWMYETVYTDSNSPLVFSGAYDIYYDIWVAQIWNGSRCVRIGLNEIIRTQLIKGFASNRSFNTLENFAQFQASTQIVTQMRDEILRSVPQHVGLVPRSRKPFENTSFHSNTGASPQLQNVSSEFEISLQRLDLDPGTSLSFTSLLANLDFASFNPPSETLRLDPSFPAIGSSFLLWPLYVAAITRVSQQEHRIFASNVLTYIGENRGIRQASNIASFLQGHPAFQRMETGKCKGSGVMAEIDEWKKSPEAPIQHLREMFKREEKEAELVRAAGEELVRNYGGGERKDQPEFAVENMYRY</sequence>
<evidence type="ECO:0000256" key="2">
    <source>
        <dbReference type="SAM" id="MobiDB-lite"/>
    </source>
</evidence>
<gene>
    <name evidence="4" type="ORF">L207DRAFT_513640</name>
</gene>
<dbReference type="CDD" id="cd00067">
    <property type="entry name" value="GAL4"/>
    <property type="match status" value="1"/>
</dbReference>
<dbReference type="PROSITE" id="PS00463">
    <property type="entry name" value="ZN2_CY6_FUNGAL_1"/>
    <property type="match status" value="1"/>
</dbReference>
<dbReference type="InterPro" id="IPR053175">
    <property type="entry name" value="DHMBA_Reg_Transcription_Factor"/>
</dbReference>
<protein>
    <recommendedName>
        <fullName evidence="3">Zn(2)-C6 fungal-type domain-containing protein</fullName>
    </recommendedName>
</protein>
<organism evidence="4 5">
    <name type="scientific">Hyaloscypha variabilis (strain UAMH 11265 / GT02V1 / F)</name>
    <name type="common">Meliniomyces variabilis</name>
    <dbReference type="NCBI Taxonomy" id="1149755"/>
    <lineage>
        <taxon>Eukaryota</taxon>
        <taxon>Fungi</taxon>
        <taxon>Dikarya</taxon>
        <taxon>Ascomycota</taxon>
        <taxon>Pezizomycotina</taxon>
        <taxon>Leotiomycetes</taxon>
        <taxon>Helotiales</taxon>
        <taxon>Hyaloscyphaceae</taxon>
        <taxon>Hyaloscypha</taxon>
        <taxon>Hyaloscypha variabilis</taxon>
    </lineage>
</organism>
<dbReference type="Pfam" id="PF00172">
    <property type="entry name" value="Zn_clus"/>
    <property type="match status" value="1"/>
</dbReference>
<proteinExistence type="predicted"/>
<keyword evidence="5" id="KW-1185">Reference proteome</keyword>
<dbReference type="PROSITE" id="PS50048">
    <property type="entry name" value="ZN2_CY6_FUNGAL_2"/>
    <property type="match status" value="1"/>
</dbReference>
<dbReference type="GO" id="GO:0008270">
    <property type="term" value="F:zinc ion binding"/>
    <property type="evidence" value="ECO:0007669"/>
    <property type="project" value="InterPro"/>
</dbReference>
<dbReference type="EMBL" id="KZ613947">
    <property type="protein sequence ID" value="PMD39159.1"/>
    <property type="molecule type" value="Genomic_DNA"/>
</dbReference>
<feature type="domain" description="Zn(2)-C6 fungal-type" evidence="3">
    <location>
        <begin position="10"/>
        <end position="38"/>
    </location>
</feature>
<dbReference type="InterPro" id="IPR021858">
    <property type="entry name" value="Fun_TF"/>
</dbReference>
<dbReference type="Gene3D" id="4.10.240.10">
    <property type="entry name" value="Zn(2)-C6 fungal-type DNA-binding domain"/>
    <property type="match status" value="1"/>
</dbReference>
<dbReference type="InterPro" id="IPR001138">
    <property type="entry name" value="Zn2Cys6_DnaBD"/>
</dbReference>
<dbReference type="Proteomes" id="UP000235786">
    <property type="component" value="Unassembled WGS sequence"/>
</dbReference>
<evidence type="ECO:0000259" key="3">
    <source>
        <dbReference type="PROSITE" id="PS50048"/>
    </source>
</evidence>
<dbReference type="GO" id="GO:0000981">
    <property type="term" value="F:DNA-binding transcription factor activity, RNA polymerase II-specific"/>
    <property type="evidence" value="ECO:0007669"/>
    <property type="project" value="InterPro"/>
</dbReference>
<feature type="region of interest" description="Disordered" evidence="2">
    <location>
        <begin position="64"/>
        <end position="91"/>
    </location>
</feature>
<dbReference type="AlphaFoldDB" id="A0A2J6RKZ6"/>
<dbReference type="Pfam" id="PF11951">
    <property type="entry name" value="Fungal_trans_2"/>
    <property type="match status" value="1"/>
</dbReference>
<reference evidence="4 5" key="1">
    <citation type="submission" date="2016-04" db="EMBL/GenBank/DDBJ databases">
        <title>A degradative enzymes factory behind the ericoid mycorrhizal symbiosis.</title>
        <authorList>
            <consortium name="DOE Joint Genome Institute"/>
            <person name="Martino E."/>
            <person name="Morin E."/>
            <person name="Grelet G."/>
            <person name="Kuo A."/>
            <person name="Kohler A."/>
            <person name="Daghino S."/>
            <person name="Barry K."/>
            <person name="Choi C."/>
            <person name="Cichocki N."/>
            <person name="Clum A."/>
            <person name="Copeland A."/>
            <person name="Hainaut M."/>
            <person name="Haridas S."/>
            <person name="Labutti K."/>
            <person name="Lindquist E."/>
            <person name="Lipzen A."/>
            <person name="Khouja H.-R."/>
            <person name="Murat C."/>
            <person name="Ohm R."/>
            <person name="Olson A."/>
            <person name="Spatafora J."/>
            <person name="Veneault-Fourrey C."/>
            <person name="Henrissat B."/>
            <person name="Grigoriev I."/>
            <person name="Martin F."/>
            <person name="Perotto S."/>
        </authorList>
    </citation>
    <scope>NUCLEOTIDE SEQUENCE [LARGE SCALE GENOMIC DNA]</scope>
    <source>
        <strain evidence="4 5">F</strain>
    </source>
</reference>